<dbReference type="RefSeq" id="WP_138246664.1">
    <property type="nucleotide sequence ID" value="NZ_CP040330.1"/>
</dbReference>
<evidence type="ECO:0000256" key="1">
    <source>
        <dbReference type="SAM" id="Phobius"/>
    </source>
</evidence>
<dbReference type="GeneID" id="40267299"/>
<feature type="transmembrane region" description="Helical" evidence="1">
    <location>
        <begin position="7"/>
        <end position="28"/>
    </location>
</feature>
<organism evidence="2 3">
    <name type="scientific">Natrinema versiforme</name>
    <dbReference type="NCBI Taxonomy" id="88724"/>
    <lineage>
        <taxon>Archaea</taxon>
        <taxon>Methanobacteriati</taxon>
        <taxon>Methanobacteriota</taxon>
        <taxon>Stenosarchaea group</taxon>
        <taxon>Halobacteria</taxon>
        <taxon>Halobacteriales</taxon>
        <taxon>Natrialbaceae</taxon>
        <taxon>Natrinema</taxon>
    </lineage>
</organism>
<dbReference type="AlphaFoldDB" id="A0A4P8WL53"/>
<keyword evidence="1" id="KW-0472">Membrane</keyword>
<feature type="transmembrane region" description="Helical" evidence="1">
    <location>
        <begin position="40"/>
        <end position="60"/>
    </location>
</feature>
<sequence length="70" mass="7639">MRRQTSFPVALLVTGIAVLCMVVIASGFLDPDWMLETLGLEAYLGAIVVLLICTVLSFRFDLAGALRRNP</sequence>
<keyword evidence="1" id="KW-0812">Transmembrane</keyword>
<dbReference type="OrthoDB" id="183495at2157"/>
<keyword evidence="1" id="KW-1133">Transmembrane helix</keyword>
<name>A0A4P8WL53_9EURY</name>
<dbReference type="KEGG" id="nvr:FEJ81_18455"/>
<gene>
    <name evidence="2" type="ORF">FEJ81_18455</name>
</gene>
<reference evidence="3" key="1">
    <citation type="submission" date="2019-05" db="EMBL/GenBank/DDBJ databases">
        <title>Genome sequence and methylation pattern of the halophilic Archaeon Natrinema versiforme BOL5-4.</title>
        <authorList>
            <person name="DasSarma P."/>
            <person name="Anton B.P."/>
            <person name="DasSarma S.L."/>
            <person name="Martinez F.L."/>
            <person name="Guzman D."/>
            <person name="Roberts R.J."/>
            <person name="DasSarma S."/>
        </authorList>
    </citation>
    <scope>NUCLEOTIDE SEQUENCE [LARGE SCALE GENOMIC DNA]</scope>
    <source>
        <strain evidence="3">BOL5-4</strain>
    </source>
</reference>
<evidence type="ECO:0000313" key="3">
    <source>
        <dbReference type="Proteomes" id="UP000302218"/>
    </source>
</evidence>
<accession>A0A4P8WL53</accession>
<dbReference type="EMBL" id="CP040330">
    <property type="protein sequence ID" value="QCS44220.1"/>
    <property type="molecule type" value="Genomic_DNA"/>
</dbReference>
<evidence type="ECO:0000313" key="2">
    <source>
        <dbReference type="EMBL" id="QCS44220.1"/>
    </source>
</evidence>
<proteinExistence type="predicted"/>
<dbReference type="Proteomes" id="UP000302218">
    <property type="component" value="Chromosome"/>
</dbReference>
<protein>
    <submittedName>
        <fullName evidence="2">Uncharacterized protein</fullName>
    </submittedName>
</protein>